<dbReference type="Gene3D" id="1.20.1440.170">
    <property type="entry name" value="Translation machinery-associated protein 16-like"/>
    <property type="match status" value="1"/>
</dbReference>
<evidence type="ECO:0000313" key="4">
    <source>
        <dbReference type="Proteomes" id="UP000030653"/>
    </source>
</evidence>
<dbReference type="InterPro" id="IPR021346">
    <property type="entry name" value="Tma16"/>
</dbReference>
<dbReference type="HOGENOM" id="CLU_106400_0_0_1"/>
<dbReference type="Proteomes" id="UP000030653">
    <property type="component" value="Unassembled WGS sequence"/>
</dbReference>
<evidence type="ECO:0000256" key="1">
    <source>
        <dbReference type="ARBA" id="ARBA00034127"/>
    </source>
</evidence>
<gene>
    <name evidence="3" type="ORF">DACRYDRAFT_77207</name>
</gene>
<sequence>MPPTKTKPARSSSSKKGPKEKVFHPESRKAGQLERKLLRKQKLEKASVTKSRNSPNVIVDRNVFFLHALPEDAIALTLSDVHDILRDVWLARFDHLIEAEQAARRSGRPRSTKEDKLLEMKRQNTEEYRTGIDIPDLTHLATVALFRKWNADDPGFLTLLRWIRVTSENPHEVVLVREGNEKALLHAAAAAGLSLDLGQHAVDSALGHDGMDENVVEEELAADLHDLL</sequence>
<dbReference type="InterPro" id="IPR038356">
    <property type="entry name" value="Tma16_sf"/>
</dbReference>
<evidence type="ECO:0000256" key="2">
    <source>
        <dbReference type="SAM" id="MobiDB-lite"/>
    </source>
</evidence>
<dbReference type="PANTHER" id="PTHR13349:SF2">
    <property type="entry name" value="TRANSLATION MACHINERY-ASSOCIATED PROTEIN 16"/>
    <property type="match status" value="1"/>
</dbReference>
<name>M5GET2_DACPD</name>
<evidence type="ECO:0000313" key="3">
    <source>
        <dbReference type="EMBL" id="EJU03563.1"/>
    </source>
</evidence>
<dbReference type="RefSeq" id="XP_040630457.1">
    <property type="nucleotide sequence ID" value="XM_040776255.1"/>
</dbReference>
<dbReference type="EMBL" id="JH795859">
    <property type="protein sequence ID" value="EJU03563.1"/>
    <property type="molecule type" value="Genomic_DNA"/>
</dbReference>
<protein>
    <recommendedName>
        <fullName evidence="5">Translation machinery-associated protein 16</fullName>
    </recommendedName>
</protein>
<dbReference type="OrthoDB" id="270284at2759"/>
<keyword evidence="4" id="KW-1185">Reference proteome</keyword>
<dbReference type="OMA" id="FWMPDLS"/>
<dbReference type="GeneID" id="63691317"/>
<dbReference type="PANTHER" id="PTHR13349">
    <property type="entry name" value="TRANSLATION MACHINERY-ASSOCIATED PROTEIN 16"/>
    <property type="match status" value="1"/>
</dbReference>
<feature type="region of interest" description="Disordered" evidence="2">
    <location>
        <begin position="1"/>
        <end position="34"/>
    </location>
</feature>
<comment type="similarity">
    <text evidence="1">Belongs to the TMA16 family.</text>
</comment>
<accession>M5GET2</accession>
<dbReference type="AlphaFoldDB" id="M5GET2"/>
<reference evidence="3 4" key="1">
    <citation type="journal article" date="2012" name="Science">
        <title>The Paleozoic origin of enzymatic lignin decomposition reconstructed from 31 fungal genomes.</title>
        <authorList>
            <person name="Floudas D."/>
            <person name="Binder M."/>
            <person name="Riley R."/>
            <person name="Barry K."/>
            <person name="Blanchette R.A."/>
            <person name="Henrissat B."/>
            <person name="Martinez A.T."/>
            <person name="Otillar R."/>
            <person name="Spatafora J.W."/>
            <person name="Yadav J.S."/>
            <person name="Aerts A."/>
            <person name="Benoit I."/>
            <person name="Boyd A."/>
            <person name="Carlson A."/>
            <person name="Copeland A."/>
            <person name="Coutinho P.M."/>
            <person name="de Vries R.P."/>
            <person name="Ferreira P."/>
            <person name="Findley K."/>
            <person name="Foster B."/>
            <person name="Gaskell J."/>
            <person name="Glotzer D."/>
            <person name="Gorecki P."/>
            <person name="Heitman J."/>
            <person name="Hesse C."/>
            <person name="Hori C."/>
            <person name="Igarashi K."/>
            <person name="Jurgens J.A."/>
            <person name="Kallen N."/>
            <person name="Kersten P."/>
            <person name="Kohler A."/>
            <person name="Kuees U."/>
            <person name="Kumar T.K.A."/>
            <person name="Kuo A."/>
            <person name="LaButti K."/>
            <person name="Larrondo L.F."/>
            <person name="Lindquist E."/>
            <person name="Ling A."/>
            <person name="Lombard V."/>
            <person name="Lucas S."/>
            <person name="Lundell T."/>
            <person name="Martin R."/>
            <person name="McLaughlin D.J."/>
            <person name="Morgenstern I."/>
            <person name="Morin E."/>
            <person name="Murat C."/>
            <person name="Nagy L.G."/>
            <person name="Nolan M."/>
            <person name="Ohm R.A."/>
            <person name="Patyshakuliyeva A."/>
            <person name="Rokas A."/>
            <person name="Ruiz-Duenas F.J."/>
            <person name="Sabat G."/>
            <person name="Salamov A."/>
            <person name="Samejima M."/>
            <person name="Schmutz J."/>
            <person name="Slot J.C."/>
            <person name="St John F."/>
            <person name="Stenlid J."/>
            <person name="Sun H."/>
            <person name="Sun S."/>
            <person name="Syed K."/>
            <person name="Tsang A."/>
            <person name="Wiebenga A."/>
            <person name="Young D."/>
            <person name="Pisabarro A."/>
            <person name="Eastwood D.C."/>
            <person name="Martin F."/>
            <person name="Cullen D."/>
            <person name="Grigoriev I.V."/>
            <person name="Hibbett D.S."/>
        </authorList>
    </citation>
    <scope>NUCLEOTIDE SEQUENCE [LARGE SCALE GENOMIC DNA]</scope>
    <source>
        <strain evidence="3 4">DJM-731 SS1</strain>
    </source>
</reference>
<evidence type="ECO:0008006" key="5">
    <source>
        <dbReference type="Google" id="ProtNLM"/>
    </source>
</evidence>
<proteinExistence type="inferred from homology"/>
<dbReference type="Pfam" id="PF11176">
    <property type="entry name" value="Tma16"/>
    <property type="match status" value="1"/>
</dbReference>
<organism evidence="3 4">
    <name type="scientific">Dacryopinax primogenitus (strain DJM 731)</name>
    <name type="common">Brown rot fungus</name>
    <dbReference type="NCBI Taxonomy" id="1858805"/>
    <lineage>
        <taxon>Eukaryota</taxon>
        <taxon>Fungi</taxon>
        <taxon>Dikarya</taxon>
        <taxon>Basidiomycota</taxon>
        <taxon>Agaricomycotina</taxon>
        <taxon>Dacrymycetes</taxon>
        <taxon>Dacrymycetales</taxon>
        <taxon>Dacrymycetaceae</taxon>
        <taxon>Dacryopinax</taxon>
    </lineage>
</organism>
<dbReference type="GO" id="GO:0005634">
    <property type="term" value="C:nucleus"/>
    <property type="evidence" value="ECO:0007669"/>
    <property type="project" value="TreeGrafter"/>
</dbReference>
<dbReference type="STRING" id="1858805.M5GET2"/>
<feature type="compositionally biased region" description="Basic and acidic residues" evidence="2">
    <location>
        <begin position="17"/>
        <end position="34"/>
    </location>
</feature>